<accession>A0ABV5S168</accession>
<evidence type="ECO:0000256" key="4">
    <source>
        <dbReference type="SAM" id="MobiDB-lite"/>
    </source>
</evidence>
<dbReference type="Pfam" id="PF08241">
    <property type="entry name" value="Methyltransf_11"/>
    <property type="match status" value="1"/>
</dbReference>
<dbReference type="Proteomes" id="UP001589532">
    <property type="component" value="Unassembled WGS sequence"/>
</dbReference>
<feature type="domain" description="Methyltransferase type 11" evidence="5">
    <location>
        <begin position="71"/>
        <end position="163"/>
    </location>
</feature>
<dbReference type="SUPFAM" id="SSF53335">
    <property type="entry name" value="S-adenosyl-L-methionine-dependent methyltransferases"/>
    <property type="match status" value="1"/>
</dbReference>
<evidence type="ECO:0000313" key="6">
    <source>
        <dbReference type="EMBL" id="MFB9625378.1"/>
    </source>
</evidence>
<dbReference type="RefSeq" id="WP_344987811.1">
    <property type="nucleotide sequence ID" value="NZ_BAAAXV010000002.1"/>
</dbReference>
<dbReference type="EC" id="2.1.1.222" evidence="6"/>
<protein>
    <submittedName>
        <fullName evidence="6">Class I SAM-dependent methyltransferase</fullName>
        <ecNumber evidence="6">2.1.1.222</ecNumber>
        <ecNumber evidence="6">2.1.1.64</ecNumber>
    </submittedName>
</protein>
<comment type="caution">
    <text evidence="6">The sequence shown here is derived from an EMBL/GenBank/DDBJ whole genome shotgun (WGS) entry which is preliminary data.</text>
</comment>
<dbReference type="GO" id="GO:0032259">
    <property type="term" value="P:methylation"/>
    <property type="evidence" value="ECO:0007669"/>
    <property type="project" value="UniProtKB-KW"/>
</dbReference>
<dbReference type="InterPro" id="IPR013216">
    <property type="entry name" value="Methyltransf_11"/>
</dbReference>
<dbReference type="GO" id="GO:0061542">
    <property type="term" value="F:3-demethylubiquinol 3-O-methyltransferase activity"/>
    <property type="evidence" value="ECO:0007669"/>
    <property type="project" value="UniProtKB-EC"/>
</dbReference>
<dbReference type="PANTHER" id="PTHR43464">
    <property type="entry name" value="METHYLTRANSFERASE"/>
    <property type="match status" value="1"/>
</dbReference>
<evidence type="ECO:0000256" key="2">
    <source>
        <dbReference type="ARBA" id="ARBA00022679"/>
    </source>
</evidence>
<name>A0ABV5S168_9ACTN</name>
<dbReference type="EMBL" id="JBHMBW010000016">
    <property type="protein sequence ID" value="MFB9625378.1"/>
    <property type="molecule type" value="Genomic_DNA"/>
</dbReference>
<keyword evidence="3" id="KW-0949">S-adenosyl-L-methionine</keyword>
<evidence type="ECO:0000256" key="1">
    <source>
        <dbReference type="ARBA" id="ARBA00022603"/>
    </source>
</evidence>
<dbReference type="CDD" id="cd02440">
    <property type="entry name" value="AdoMet_MTases"/>
    <property type="match status" value="1"/>
</dbReference>
<reference evidence="6 7" key="1">
    <citation type="submission" date="2024-09" db="EMBL/GenBank/DDBJ databases">
        <authorList>
            <person name="Sun Q."/>
            <person name="Mori K."/>
        </authorList>
    </citation>
    <scope>NUCLEOTIDE SEQUENCE [LARGE SCALE GENOMIC DNA]</scope>
    <source>
        <strain evidence="6 7">JCM 3143</strain>
    </source>
</reference>
<keyword evidence="2 6" id="KW-0808">Transferase</keyword>
<evidence type="ECO:0000313" key="7">
    <source>
        <dbReference type="Proteomes" id="UP001589532"/>
    </source>
</evidence>
<gene>
    <name evidence="6" type="ORF">ACFFSA_20005</name>
</gene>
<proteinExistence type="predicted"/>
<dbReference type="PANTHER" id="PTHR43464:SF19">
    <property type="entry name" value="UBIQUINONE BIOSYNTHESIS O-METHYLTRANSFERASE, MITOCHONDRIAL"/>
    <property type="match status" value="1"/>
</dbReference>
<keyword evidence="1 6" id="KW-0489">Methyltransferase</keyword>
<dbReference type="EC" id="2.1.1.64" evidence="6"/>
<evidence type="ECO:0000256" key="3">
    <source>
        <dbReference type="ARBA" id="ARBA00022691"/>
    </source>
</evidence>
<evidence type="ECO:0000259" key="5">
    <source>
        <dbReference type="Pfam" id="PF08241"/>
    </source>
</evidence>
<organism evidence="6 7">
    <name type="scientific">Nonomuraea helvata</name>
    <dbReference type="NCBI Taxonomy" id="37484"/>
    <lineage>
        <taxon>Bacteria</taxon>
        <taxon>Bacillati</taxon>
        <taxon>Actinomycetota</taxon>
        <taxon>Actinomycetes</taxon>
        <taxon>Streptosporangiales</taxon>
        <taxon>Streptosporangiaceae</taxon>
        <taxon>Nonomuraea</taxon>
    </lineage>
</organism>
<dbReference type="InterPro" id="IPR029063">
    <property type="entry name" value="SAM-dependent_MTases_sf"/>
</dbReference>
<keyword evidence="7" id="KW-1185">Reference proteome</keyword>
<dbReference type="Gene3D" id="3.40.50.150">
    <property type="entry name" value="Vaccinia Virus protein VP39"/>
    <property type="match status" value="1"/>
</dbReference>
<dbReference type="GO" id="GO:0102208">
    <property type="term" value="F:2-polyprenyl-6-hydroxyphenol methylase activity"/>
    <property type="evidence" value="ECO:0007669"/>
    <property type="project" value="UniProtKB-EC"/>
</dbReference>
<feature type="region of interest" description="Disordered" evidence="4">
    <location>
        <begin position="1"/>
        <end position="20"/>
    </location>
</feature>
<sequence length="293" mass="32188">MIKQQIPCQTRGAEPAREGTSVVTRDERVLRHYALSDEAGRLWATPRGELTRRRTWDIFERFLPESGQVADIGGGPGTHASHLARLGYDVVLVDPVPKHIEQATAVAAGFPCHLGDARSLPLPDASFDAVLLMGPLYHLADAADRQSALREAFRVLRPGGRLLAEVISRYAWIIDATARGLLGDQDIWDTFDLNLRTGQSNIPDRPDDVFWAYFHRIEEVGPEVERAGFIHERLLAVEGFAGPLGNLEELLREPEQLMRAIRLTESEPAMLGVSAHLMAVAAKPVIGLGAAAE</sequence>